<protein>
    <submittedName>
        <fullName evidence="2">Uncharacterized protein</fullName>
    </submittedName>
</protein>
<name>A0A8T0X0R7_PANVG</name>
<feature type="compositionally biased region" description="Basic and acidic residues" evidence="1">
    <location>
        <begin position="286"/>
        <end position="296"/>
    </location>
</feature>
<feature type="region of interest" description="Disordered" evidence="1">
    <location>
        <begin position="131"/>
        <end position="269"/>
    </location>
</feature>
<comment type="caution">
    <text evidence="2">The sequence shown here is derived from an EMBL/GenBank/DDBJ whole genome shotgun (WGS) entry which is preliminary data.</text>
</comment>
<feature type="compositionally biased region" description="Low complexity" evidence="1">
    <location>
        <begin position="186"/>
        <end position="206"/>
    </location>
</feature>
<feature type="compositionally biased region" description="Low complexity" evidence="1">
    <location>
        <begin position="156"/>
        <end position="176"/>
    </location>
</feature>
<feature type="compositionally biased region" description="Low complexity" evidence="1">
    <location>
        <begin position="131"/>
        <end position="146"/>
    </location>
</feature>
<dbReference type="Proteomes" id="UP000823388">
    <property type="component" value="Chromosome 1N"/>
</dbReference>
<evidence type="ECO:0000313" key="2">
    <source>
        <dbReference type="EMBL" id="KAG2651466.1"/>
    </source>
</evidence>
<accession>A0A8T0X0R7</accession>
<proteinExistence type="predicted"/>
<gene>
    <name evidence="2" type="ORF">PVAP13_1NG296200</name>
</gene>
<evidence type="ECO:0000256" key="1">
    <source>
        <dbReference type="SAM" id="MobiDB-lite"/>
    </source>
</evidence>
<dbReference type="AlphaFoldDB" id="A0A8T0X0R7"/>
<feature type="region of interest" description="Disordered" evidence="1">
    <location>
        <begin position="76"/>
        <end position="97"/>
    </location>
</feature>
<feature type="compositionally biased region" description="Low complexity" evidence="1">
    <location>
        <begin position="216"/>
        <end position="239"/>
    </location>
</feature>
<dbReference type="EMBL" id="CM029038">
    <property type="protein sequence ID" value="KAG2651466.1"/>
    <property type="molecule type" value="Genomic_DNA"/>
</dbReference>
<evidence type="ECO:0000313" key="3">
    <source>
        <dbReference type="Proteomes" id="UP000823388"/>
    </source>
</evidence>
<sequence length="296" mass="28997">MMPRPAARPHCPLATYWPHCGFSSQSQSLLPLPSRLSCWDEPPLLRLAMGACATKPGDLKVKGEAPLVAEDAAAAPVASEEKAKGADGVVPAADTADAGRRRSLSDLLKQDAETIDREADQEAAEKVVAVEPATGAAGDAGAATGDGEADQEAAEKAVAVEPATGAAGDAGAATGDGEADQEAAEKAVAVEPATGAAGDAGAATGDGEADQEAAEKVVAVEPATGAAGDAGAAAMGGQAPVQASAATEQDDPHGDVQAVVEEEKRVDPDSVQVVVPAAAAAAPSAEEGKVADDASA</sequence>
<keyword evidence="3" id="KW-1185">Reference proteome</keyword>
<organism evidence="2 3">
    <name type="scientific">Panicum virgatum</name>
    <name type="common">Blackwell switchgrass</name>
    <dbReference type="NCBI Taxonomy" id="38727"/>
    <lineage>
        <taxon>Eukaryota</taxon>
        <taxon>Viridiplantae</taxon>
        <taxon>Streptophyta</taxon>
        <taxon>Embryophyta</taxon>
        <taxon>Tracheophyta</taxon>
        <taxon>Spermatophyta</taxon>
        <taxon>Magnoliopsida</taxon>
        <taxon>Liliopsida</taxon>
        <taxon>Poales</taxon>
        <taxon>Poaceae</taxon>
        <taxon>PACMAD clade</taxon>
        <taxon>Panicoideae</taxon>
        <taxon>Panicodae</taxon>
        <taxon>Paniceae</taxon>
        <taxon>Panicinae</taxon>
        <taxon>Panicum</taxon>
        <taxon>Panicum sect. Hiantes</taxon>
    </lineage>
</organism>
<feature type="region of interest" description="Disordered" evidence="1">
    <location>
        <begin position="277"/>
        <end position="296"/>
    </location>
</feature>
<reference evidence="2" key="1">
    <citation type="submission" date="2020-05" db="EMBL/GenBank/DDBJ databases">
        <title>WGS assembly of Panicum virgatum.</title>
        <authorList>
            <person name="Lovell J.T."/>
            <person name="Jenkins J."/>
            <person name="Shu S."/>
            <person name="Juenger T.E."/>
            <person name="Schmutz J."/>
        </authorList>
    </citation>
    <scope>NUCLEOTIDE SEQUENCE</scope>
    <source>
        <strain evidence="2">AP13</strain>
    </source>
</reference>